<dbReference type="Pfam" id="PF00172">
    <property type="entry name" value="Zn_clus"/>
    <property type="match status" value="1"/>
</dbReference>
<evidence type="ECO:0000313" key="4">
    <source>
        <dbReference type="Proteomes" id="UP001385951"/>
    </source>
</evidence>
<dbReference type="AlphaFoldDB" id="A0AAW0FHV4"/>
<sequence>MDVYYRKLMGNGTVASKFRLNTKPFPSVLSSESDIRDHPKTSDTNKNEDIADTSSSSSQVEEKQVLFSDHDAATHESASALLKISQQNKALLNDLEVGHKSRFKLDKSVGQSLKNKLPNGKPDLEQSSFIISTSNSIERPETHHPSNCVRCYRLKKKCTRSYPSCSNCARRGSPCEYIDRSIKKKPSPPNPPKRKYSELPETVPETSKKASTDEGRSDRSEDDQPAAEVFHILDESKSSSPNSKESPHLQTLNGSDTQVVAHKLVSISSLLSSDEHQLVKLNHNEKDSFQRIRRNNQSIKKSLAKYGNESSQDLANIVSQKASGIIGKSSTNLKEEFINMKAFPTNDLGTTSQREIE</sequence>
<feature type="region of interest" description="Disordered" evidence="1">
    <location>
        <begin position="234"/>
        <end position="253"/>
    </location>
</feature>
<gene>
    <name evidence="3" type="ORF">QCA50_018360</name>
</gene>
<feature type="domain" description="Zn(2)-C6 fungal-type" evidence="2">
    <location>
        <begin position="147"/>
        <end position="177"/>
    </location>
</feature>
<dbReference type="Proteomes" id="UP001385951">
    <property type="component" value="Unassembled WGS sequence"/>
</dbReference>
<dbReference type="SUPFAM" id="SSF57701">
    <property type="entry name" value="Zn2/Cys6 DNA-binding domain"/>
    <property type="match status" value="1"/>
</dbReference>
<dbReference type="CDD" id="cd00067">
    <property type="entry name" value="GAL4"/>
    <property type="match status" value="1"/>
</dbReference>
<accession>A0AAW0FHV4</accession>
<evidence type="ECO:0000256" key="1">
    <source>
        <dbReference type="SAM" id="MobiDB-lite"/>
    </source>
</evidence>
<protein>
    <recommendedName>
        <fullName evidence="2">Zn(2)-C6 fungal-type domain-containing protein</fullName>
    </recommendedName>
</protein>
<dbReference type="EMBL" id="JASBNA010000069">
    <property type="protein sequence ID" value="KAK7678635.1"/>
    <property type="molecule type" value="Genomic_DNA"/>
</dbReference>
<comment type="caution">
    <text evidence="3">The sequence shown here is derived from an EMBL/GenBank/DDBJ whole genome shotgun (WGS) entry which is preliminary data.</text>
</comment>
<reference evidence="3 4" key="1">
    <citation type="submission" date="2022-09" db="EMBL/GenBank/DDBJ databases">
        <authorList>
            <person name="Palmer J.M."/>
        </authorList>
    </citation>
    <scope>NUCLEOTIDE SEQUENCE [LARGE SCALE GENOMIC DNA]</scope>
    <source>
        <strain evidence="3 4">DSM 7382</strain>
    </source>
</reference>
<feature type="region of interest" description="Disordered" evidence="1">
    <location>
        <begin position="27"/>
        <end position="65"/>
    </location>
</feature>
<dbReference type="SMART" id="SM00066">
    <property type="entry name" value="GAL4"/>
    <property type="match status" value="1"/>
</dbReference>
<dbReference type="PROSITE" id="PS50048">
    <property type="entry name" value="ZN2_CY6_FUNGAL_2"/>
    <property type="match status" value="1"/>
</dbReference>
<keyword evidence="4" id="KW-1185">Reference proteome</keyword>
<feature type="region of interest" description="Disordered" evidence="1">
    <location>
        <begin position="179"/>
        <end position="225"/>
    </location>
</feature>
<organism evidence="3 4">
    <name type="scientific">Cerrena zonata</name>
    <dbReference type="NCBI Taxonomy" id="2478898"/>
    <lineage>
        <taxon>Eukaryota</taxon>
        <taxon>Fungi</taxon>
        <taxon>Dikarya</taxon>
        <taxon>Basidiomycota</taxon>
        <taxon>Agaricomycotina</taxon>
        <taxon>Agaricomycetes</taxon>
        <taxon>Polyporales</taxon>
        <taxon>Cerrenaceae</taxon>
        <taxon>Cerrena</taxon>
    </lineage>
</organism>
<proteinExistence type="predicted"/>
<feature type="compositionally biased region" description="Basic and acidic residues" evidence="1">
    <location>
        <begin position="206"/>
        <end position="219"/>
    </location>
</feature>
<dbReference type="InterPro" id="IPR036864">
    <property type="entry name" value="Zn2-C6_fun-type_DNA-bd_sf"/>
</dbReference>
<feature type="compositionally biased region" description="Basic and acidic residues" evidence="1">
    <location>
        <begin position="33"/>
        <end position="49"/>
    </location>
</feature>
<dbReference type="InterPro" id="IPR001138">
    <property type="entry name" value="Zn2Cys6_DnaBD"/>
</dbReference>
<evidence type="ECO:0000313" key="3">
    <source>
        <dbReference type="EMBL" id="KAK7678635.1"/>
    </source>
</evidence>
<dbReference type="GO" id="GO:0000981">
    <property type="term" value="F:DNA-binding transcription factor activity, RNA polymerase II-specific"/>
    <property type="evidence" value="ECO:0007669"/>
    <property type="project" value="InterPro"/>
</dbReference>
<dbReference type="GO" id="GO:0008270">
    <property type="term" value="F:zinc ion binding"/>
    <property type="evidence" value="ECO:0007669"/>
    <property type="project" value="InterPro"/>
</dbReference>
<evidence type="ECO:0000259" key="2">
    <source>
        <dbReference type="PROSITE" id="PS50048"/>
    </source>
</evidence>
<dbReference type="Gene3D" id="4.10.240.10">
    <property type="entry name" value="Zn(2)-C6 fungal-type DNA-binding domain"/>
    <property type="match status" value="1"/>
</dbReference>
<name>A0AAW0FHV4_9APHY</name>